<dbReference type="EC" id="2.1.1.-" evidence="4"/>
<dbReference type="InterPro" id="IPR002935">
    <property type="entry name" value="SAM_O-MeTrfase"/>
</dbReference>
<keyword evidence="2 4" id="KW-0808">Transferase</keyword>
<dbReference type="PROSITE" id="PS51682">
    <property type="entry name" value="SAM_OMT_I"/>
    <property type="match status" value="1"/>
</dbReference>
<dbReference type="EMBL" id="JBHMCA010000049">
    <property type="protein sequence ID" value="MFB9446666.1"/>
    <property type="molecule type" value="Genomic_DNA"/>
</dbReference>
<dbReference type="GO" id="GO:0032259">
    <property type="term" value="P:methylation"/>
    <property type="evidence" value="ECO:0007669"/>
    <property type="project" value="UniProtKB-KW"/>
</dbReference>
<dbReference type="CDD" id="cd02440">
    <property type="entry name" value="AdoMet_MTases"/>
    <property type="match status" value="1"/>
</dbReference>
<evidence type="ECO:0000313" key="4">
    <source>
        <dbReference type="EMBL" id="MFB9446666.1"/>
    </source>
</evidence>
<keyword evidence="5" id="KW-1185">Reference proteome</keyword>
<proteinExistence type="predicted"/>
<gene>
    <name evidence="4" type="ORF">ACFFTR_26555</name>
</gene>
<keyword evidence="1 4" id="KW-0489">Methyltransferase</keyword>
<dbReference type="SUPFAM" id="SSF53335">
    <property type="entry name" value="S-adenosyl-L-methionine-dependent methyltransferases"/>
    <property type="match status" value="1"/>
</dbReference>
<dbReference type="Gene3D" id="3.40.50.150">
    <property type="entry name" value="Vaccinia Virus protein VP39"/>
    <property type="match status" value="1"/>
</dbReference>
<accession>A0ABV5MCT1</accession>
<dbReference type="InterPro" id="IPR029063">
    <property type="entry name" value="SAM-dependent_MTases_sf"/>
</dbReference>
<dbReference type="PANTHER" id="PTHR43167">
    <property type="entry name" value="PUTATIVE (AFU_ORTHOLOGUE AFUA_6G01830)-RELATED"/>
    <property type="match status" value="1"/>
</dbReference>
<organism evidence="4 5">
    <name type="scientific">Dactylosporangium vinaceum</name>
    <dbReference type="NCBI Taxonomy" id="53362"/>
    <lineage>
        <taxon>Bacteria</taxon>
        <taxon>Bacillati</taxon>
        <taxon>Actinomycetota</taxon>
        <taxon>Actinomycetes</taxon>
        <taxon>Micromonosporales</taxon>
        <taxon>Micromonosporaceae</taxon>
        <taxon>Dactylosporangium</taxon>
    </lineage>
</organism>
<evidence type="ECO:0000256" key="1">
    <source>
        <dbReference type="ARBA" id="ARBA00022603"/>
    </source>
</evidence>
<comment type="caution">
    <text evidence="4">The sequence shown here is derived from an EMBL/GenBank/DDBJ whole genome shotgun (WGS) entry which is preliminary data.</text>
</comment>
<dbReference type="PANTHER" id="PTHR43167:SF1">
    <property type="entry name" value="PUTATIVE (AFU_ORTHOLOGUE AFUA_6G01830)-RELATED"/>
    <property type="match status" value="1"/>
</dbReference>
<evidence type="ECO:0000256" key="3">
    <source>
        <dbReference type="ARBA" id="ARBA00022691"/>
    </source>
</evidence>
<evidence type="ECO:0000313" key="5">
    <source>
        <dbReference type="Proteomes" id="UP001589608"/>
    </source>
</evidence>
<keyword evidence="3" id="KW-0949">S-adenosyl-L-methionine</keyword>
<dbReference type="RefSeq" id="WP_223104582.1">
    <property type="nucleotide sequence ID" value="NZ_CP061913.1"/>
</dbReference>
<dbReference type="GO" id="GO:0008168">
    <property type="term" value="F:methyltransferase activity"/>
    <property type="evidence" value="ECO:0007669"/>
    <property type="project" value="UniProtKB-KW"/>
</dbReference>
<dbReference type="Proteomes" id="UP001589608">
    <property type="component" value="Unassembled WGS sequence"/>
</dbReference>
<sequence length="190" mass="20501">MDSALRQRLEQLHADGVAFDAAQSERLLTRRNLEPASARLLWSLTQVVGARDAVEIGTSNGYSAMWLADALALTGGHLTSVDIEVQPDAERNLAPFTNVSLHAGDGGEYLGRRADASVDLLFLDAERTQYPGWWPHPVRVLRPGGLLVIDNVLSHPGEVAAFLALLAAEPGVRGETIEIGKGLHLAWPAR</sequence>
<evidence type="ECO:0000256" key="2">
    <source>
        <dbReference type="ARBA" id="ARBA00022679"/>
    </source>
</evidence>
<dbReference type="Pfam" id="PF01596">
    <property type="entry name" value="Methyltransf_3"/>
    <property type="match status" value="1"/>
</dbReference>
<reference evidence="4 5" key="1">
    <citation type="submission" date="2024-09" db="EMBL/GenBank/DDBJ databases">
        <authorList>
            <person name="Sun Q."/>
            <person name="Mori K."/>
        </authorList>
    </citation>
    <scope>NUCLEOTIDE SEQUENCE [LARGE SCALE GENOMIC DNA]</scope>
    <source>
        <strain evidence="4 5">JCM 3307</strain>
    </source>
</reference>
<protein>
    <submittedName>
        <fullName evidence="4">O-methyltransferase</fullName>
        <ecNumber evidence="4">2.1.1.-</ecNumber>
    </submittedName>
</protein>
<name>A0ABV5MCT1_9ACTN</name>